<proteinExistence type="predicted"/>
<name>A0A0A9CY81_ARUDO</name>
<dbReference type="EMBL" id="GBRH01219535">
    <property type="protein sequence ID" value="JAD78360.1"/>
    <property type="molecule type" value="Transcribed_RNA"/>
</dbReference>
<protein>
    <submittedName>
        <fullName evidence="1">NADH-ubiquinone oxidoreductase 51 kDa subunit</fullName>
    </submittedName>
</protein>
<reference evidence="1" key="2">
    <citation type="journal article" date="2015" name="Data Brief">
        <title>Shoot transcriptome of the giant reed, Arundo donax.</title>
        <authorList>
            <person name="Barrero R.A."/>
            <person name="Guerrero F.D."/>
            <person name="Moolhuijzen P."/>
            <person name="Goolsby J.A."/>
            <person name="Tidwell J."/>
            <person name="Bellgard S.E."/>
            <person name="Bellgard M.I."/>
        </authorList>
    </citation>
    <scope>NUCLEOTIDE SEQUENCE</scope>
    <source>
        <tissue evidence="1">Shoot tissue taken approximately 20 cm above the soil surface</tissue>
    </source>
</reference>
<evidence type="ECO:0000313" key="1">
    <source>
        <dbReference type="EMBL" id="JAD78360.1"/>
    </source>
</evidence>
<organism evidence="1">
    <name type="scientific">Arundo donax</name>
    <name type="common">Giant reed</name>
    <name type="synonym">Donax arundinaceus</name>
    <dbReference type="NCBI Taxonomy" id="35708"/>
    <lineage>
        <taxon>Eukaryota</taxon>
        <taxon>Viridiplantae</taxon>
        <taxon>Streptophyta</taxon>
        <taxon>Embryophyta</taxon>
        <taxon>Tracheophyta</taxon>
        <taxon>Spermatophyta</taxon>
        <taxon>Magnoliopsida</taxon>
        <taxon>Liliopsida</taxon>
        <taxon>Poales</taxon>
        <taxon>Poaceae</taxon>
        <taxon>PACMAD clade</taxon>
        <taxon>Arundinoideae</taxon>
        <taxon>Arundineae</taxon>
        <taxon>Arundo</taxon>
    </lineage>
</organism>
<accession>A0A0A9CY81</accession>
<keyword evidence="1" id="KW-0830">Ubiquinone</keyword>
<sequence>MLGSSEFPASNLPSSWVLYGLQLSTCILYQGHSLPVLSMVLAFALLADHSAPRLLLHQALHSLHHLLHLQRRLTLVGSKMRIAFLPTSMVCMTLS</sequence>
<dbReference type="AlphaFoldDB" id="A0A0A9CY81"/>
<reference evidence="1" key="1">
    <citation type="submission" date="2014-09" db="EMBL/GenBank/DDBJ databases">
        <authorList>
            <person name="Magalhaes I.L.F."/>
            <person name="Oliveira U."/>
            <person name="Santos F.R."/>
            <person name="Vidigal T.H.D.A."/>
            <person name="Brescovit A.D."/>
            <person name="Santos A.J."/>
        </authorList>
    </citation>
    <scope>NUCLEOTIDE SEQUENCE</scope>
    <source>
        <tissue evidence="1">Shoot tissue taken approximately 20 cm above the soil surface</tissue>
    </source>
</reference>